<reference evidence="2 3" key="1">
    <citation type="submission" date="2014-04" db="EMBL/GenBank/DDBJ databases">
        <authorList>
            <consortium name="DOE Joint Genome Institute"/>
            <person name="Kuo A."/>
            <person name="Tarkka M."/>
            <person name="Buscot F."/>
            <person name="Kohler A."/>
            <person name="Nagy L.G."/>
            <person name="Floudas D."/>
            <person name="Copeland A."/>
            <person name="Barry K.W."/>
            <person name="Cichocki N."/>
            <person name="Veneault-Fourrey C."/>
            <person name="LaButti K."/>
            <person name="Lindquist E.A."/>
            <person name="Lipzen A."/>
            <person name="Lundell T."/>
            <person name="Morin E."/>
            <person name="Murat C."/>
            <person name="Sun H."/>
            <person name="Tunlid A."/>
            <person name="Henrissat B."/>
            <person name="Grigoriev I.V."/>
            <person name="Hibbett D.S."/>
            <person name="Martin F."/>
            <person name="Nordberg H.P."/>
            <person name="Cantor M.N."/>
            <person name="Hua S.X."/>
        </authorList>
    </citation>
    <scope>NUCLEOTIDE SEQUENCE [LARGE SCALE GENOMIC DNA]</scope>
    <source>
        <strain evidence="2 3">F 1598</strain>
    </source>
</reference>
<feature type="chain" id="PRO_5005172013" evidence="1">
    <location>
        <begin position="19"/>
        <end position="53"/>
    </location>
</feature>
<organism evidence="2 3">
    <name type="scientific">Piloderma croceum (strain F 1598)</name>
    <dbReference type="NCBI Taxonomy" id="765440"/>
    <lineage>
        <taxon>Eukaryota</taxon>
        <taxon>Fungi</taxon>
        <taxon>Dikarya</taxon>
        <taxon>Basidiomycota</taxon>
        <taxon>Agaricomycotina</taxon>
        <taxon>Agaricomycetes</taxon>
        <taxon>Agaricomycetidae</taxon>
        <taxon>Atheliales</taxon>
        <taxon>Atheliaceae</taxon>
        <taxon>Piloderma</taxon>
    </lineage>
</organism>
<proteinExistence type="predicted"/>
<keyword evidence="3" id="KW-1185">Reference proteome</keyword>
<accession>A0A0C3FYV8</accession>
<protein>
    <submittedName>
        <fullName evidence="2">Uncharacterized protein</fullName>
    </submittedName>
</protein>
<feature type="signal peptide" evidence="1">
    <location>
        <begin position="1"/>
        <end position="18"/>
    </location>
</feature>
<gene>
    <name evidence="2" type="ORF">PILCRDRAFT_813382</name>
</gene>
<evidence type="ECO:0000313" key="2">
    <source>
        <dbReference type="EMBL" id="KIM89440.1"/>
    </source>
</evidence>
<sequence>MISRSGIWISQFLCLASSPCILIRLLSRPNTERAASVASCIAQSFAASESRMG</sequence>
<dbReference type="Proteomes" id="UP000054166">
    <property type="component" value="Unassembled WGS sequence"/>
</dbReference>
<dbReference type="AlphaFoldDB" id="A0A0C3FYV8"/>
<reference evidence="3" key="2">
    <citation type="submission" date="2015-01" db="EMBL/GenBank/DDBJ databases">
        <title>Evolutionary Origins and Diversification of the Mycorrhizal Mutualists.</title>
        <authorList>
            <consortium name="DOE Joint Genome Institute"/>
            <consortium name="Mycorrhizal Genomics Consortium"/>
            <person name="Kohler A."/>
            <person name="Kuo A."/>
            <person name="Nagy L.G."/>
            <person name="Floudas D."/>
            <person name="Copeland A."/>
            <person name="Barry K.W."/>
            <person name="Cichocki N."/>
            <person name="Veneault-Fourrey C."/>
            <person name="LaButti K."/>
            <person name="Lindquist E.A."/>
            <person name="Lipzen A."/>
            <person name="Lundell T."/>
            <person name="Morin E."/>
            <person name="Murat C."/>
            <person name="Riley R."/>
            <person name="Ohm R."/>
            <person name="Sun H."/>
            <person name="Tunlid A."/>
            <person name="Henrissat B."/>
            <person name="Grigoriev I.V."/>
            <person name="Hibbett D.S."/>
            <person name="Martin F."/>
        </authorList>
    </citation>
    <scope>NUCLEOTIDE SEQUENCE [LARGE SCALE GENOMIC DNA]</scope>
    <source>
        <strain evidence="3">F 1598</strain>
    </source>
</reference>
<evidence type="ECO:0000313" key="3">
    <source>
        <dbReference type="Proteomes" id="UP000054166"/>
    </source>
</evidence>
<evidence type="ECO:0000256" key="1">
    <source>
        <dbReference type="SAM" id="SignalP"/>
    </source>
</evidence>
<dbReference type="InParanoid" id="A0A0C3FYV8"/>
<name>A0A0C3FYV8_PILCF</name>
<keyword evidence="1" id="KW-0732">Signal</keyword>
<dbReference type="HOGENOM" id="CLU_3069489_0_0_1"/>
<dbReference type="EMBL" id="KN832975">
    <property type="protein sequence ID" value="KIM89440.1"/>
    <property type="molecule type" value="Genomic_DNA"/>
</dbReference>